<dbReference type="InterPro" id="IPR005135">
    <property type="entry name" value="Endo/exonuclease/phosphatase"/>
</dbReference>
<protein>
    <recommendedName>
        <fullName evidence="1">Reverse transcriptase domain-containing protein</fullName>
    </recommendedName>
</protein>
<dbReference type="Bgee" id="ENSAMXG00000042761">
    <property type="expression patterns" value="Expressed in pharyngeal gill"/>
</dbReference>
<dbReference type="Pfam" id="PF00078">
    <property type="entry name" value="RVT_1"/>
    <property type="match status" value="1"/>
</dbReference>
<proteinExistence type="predicted"/>
<dbReference type="InterPro" id="IPR043502">
    <property type="entry name" value="DNA/RNA_pol_sf"/>
</dbReference>
<organism evidence="2 3">
    <name type="scientific">Astyanax mexicanus</name>
    <name type="common">Blind cave fish</name>
    <name type="synonym">Astyanax fasciatus mexicanus</name>
    <dbReference type="NCBI Taxonomy" id="7994"/>
    <lineage>
        <taxon>Eukaryota</taxon>
        <taxon>Metazoa</taxon>
        <taxon>Chordata</taxon>
        <taxon>Craniata</taxon>
        <taxon>Vertebrata</taxon>
        <taxon>Euteleostomi</taxon>
        <taxon>Actinopterygii</taxon>
        <taxon>Neopterygii</taxon>
        <taxon>Teleostei</taxon>
        <taxon>Ostariophysi</taxon>
        <taxon>Characiformes</taxon>
        <taxon>Characoidei</taxon>
        <taxon>Acestrorhamphidae</taxon>
        <taxon>Acestrorhamphinae</taxon>
        <taxon>Astyanax</taxon>
    </lineage>
</organism>
<dbReference type="PANTHER" id="PTHR31635:SF196">
    <property type="entry name" value="REVERSE TRANSCRIPTASE DOMAIN-CONTAINING PROTEIN-RELATED"/>
    <property type="match status" value="1"/>
</dbReference>
<reference evidence="3" key="1">
    <citation type="submission" date="2013-03" db="EMBL/GenBank/DDBJ databases">
        <authorList>
            <person name="Jeffery W."/>
            <person name="Warren W."/>
            <person name="Wilson R.K."/>
        </authorList>
    </citation>
    <scope>NUCLEOTIDE SEQUENCE</scope>
    <source>
        <strain evidence="3">female</strain>
    </source>
</reference>
<dbReference type="InterPro" id="IPR036691">
    <property type="entry name" value="Endo/exonu/phosph_ase_sf"/>
</dbReference>
<dbReference type="InParanoid" id="A0A3B1JFC8"/>
<reference evidence="3" key="2">
    <citation type="journal article" date="2014" name="Nat. Commun.">
        <title>The cavefish genome reveals candidate genes for eye loss.</title>
        <authorList>
            <person name="McGaugh S.E."/>
            <person name="Gross J.B."/>
            <person name="Aken B."/>
            <person name="Blin M."/>
            <person name="Borowsky R."/>
            <person name="Chalopin D."/>
            <person name="Hinaux H."/>
            <person name="Jeffery W.R."/>
            <person name="Keene A."/>
            <person name="Ma L."/>
            <person name="Minx P."/>
            <person name="Murphy D."/>
            <person name="O'Quin K.E."/>
            <person name="Retaux S."/>
            <person name="Rohner N."/>
            <person name="Searle S.M."/>
            <person name="Stahl B.A."/>
            <person name="Tabin C."/>
            <person name="Volff J.N."/>
            <person name="Yoshizawa M."/>
            <person name="Warren W.C."/>
        </authorList>
    </citation>
    <scope>NUCLEOTIDE SEQUENCE [LARGE SCALE GENOMIC DNA]</scope>
    <source>
        <strain evidence="3">female</strain>
    </source>
</reference>
<dbReference type="CDD" id="cd01650">
    <property type="entry name" value="RT_nLTR_like"/>
    <property type="match status" value="1"/>
</dbReference>
<keyword evidence="3" id="KW-1185">Reference proteome</keyword>
<dbReference type="Ensembl" id="ENSAMXT00000048093.1">
    <property type="protein sequence ID" value="ENSAMXP00000040024.1"/>
    <property type="gene ID" value="ENSAMXG00000042761.1"/>
</dbReference>
<dbReference type="SUPFAM" id="SSF56672">
    <property type="entry name" value="DNA/RNA polymerases"/>
    <property type="match status" value="1"/>
</dbReference>
<evidence type="ECO:0000313" key="2">
    <source>
        <dbReference type="Ensembl" id="ENSAMXP00000040024.1"/>
    </source>
</evidence>
<dbReference type="Pfam" id="PF03372">
    <property type="entry name" value="Exo_endo_phos"/>
    <property type="match status" value="1"/>
</dbReference>
<dbReference type="STRING" id="7994.ENSAMXP00000040024"/>
<name>A0A3B1JFC8_ASTMX</name>
<evidence type="ECO:0000313" key="3">
    <source>
        <dbReference type="Proteomes" id="UP000018467"/>
    </source>
</evidence>
<feature type="domain" description="Reverse transcriptase" evidence="1">
    <location>
        <begin position="500"/>
        <end position="771"/>
    </location>
</feature>
<dbReference type="PROSITE" id="PS50878">
    <property type="entry name" value="RT_POL"/>
    <property type="match status" value="1"/>
</dbReference>
<dbReference type="GO" id="GO:0003824">
    <property type="term" value="F:catalytic activity"/>
    <property type="evidence" value="ECO:0007669"/>
    <property type="project" value="InterPro"/>
</dbReference>
<accession>A0A3B1JFC8</accession>
<reference evidence="2" key="4">
    <citation type="submission" date="2025-09" db="UniProtKB">
        <authorList>
            <consortium name="Ensembl"/>
        </authorList>
    </citation>
    <scope>IDENTIFICATION</scope>
</reference>
<dbReference type="AlphaFoldDB" id="A0A3B1JFC8"/>
<dbReference type="SUPFAM" id="SSF56219">
    <property type="entry name" value="DNase I-like"/>
    <property type="match status" value="1"/>
</dbReference>
<dbReference type="Gene3D" id="3.60.10.10">
    <property type="entry name" value="Endonuclease/exonuclease/phosphatase"/>
    <property type="match status" value="1"/>
</dbReference>
<dbReference type="PANTHER" id="PTHR31635">
    <property type="entry name" value="REVERSE TRANSCRIPTASE DOMAIN-CONTAINING PROTEIN-RELATED"/>
    <property type="match status" value="1"/>
</dbReference>
<dbReference type="CDD" id="cd09076">
    <property type="entry name" value="L1-EN"/>
    <property type="match status" value="1"/>
</dbReference>
<dbReference type="GeneTree" id="ENSGT00940000164735"/>
<dbReference type="Proteomes" id="UP000018467">
    <property type="component" value="Unassembled WGS sequence"/>
</dbReference>
<dbReference type="InterPro" id="IPR000477">
    <property type="entry name" value="RT_dom"/>
</dbReference>
<sequence>MVSPNSHLKIVTWNVRGLNSVLKRSKVFSHLNSLHADIMFLQETHIKHSDAHKLRCKWIGQMYHSTFLTKARGVSILIRKNIPFEHLLTKKDPNGRYLIVTGTILSRHVTFLNLYAPNFDDPSFFRSVFKLIPDMATTHLVIGGDFNCVLDPFMDKQSPPAGSPSNSTTVLNKLIQSLNIVDIWRLQNPTGKDFSFFSNVHKTHSRIDYFLIDSKLATLASSSDYHSILISDHCPVSVSIDFGVEKAKYSWRFNPNLLHEKGFQEYCSARIVEYLDFNDTGETSDSTLWEAFKAVMRGHILSYEAELKKQKRKRLSEIELQFSTLEQEFRKSASQSTLASIMKLKYEYNNILSSQIKTLLLKVKQKHFELGNKPSCLLSYQLRGLQKSRAILKIKNRSGYLTTKLSEINKCFKEYYQELYTSKSTTDTSVITNFLKSLNLPKLDTVAREKLNAEITLNEVSTAINVSLNGKAPGPDGFSTEFYKAFCKQISPLLLRMFQDSIKNNKLPETLYLANISLFLKKDKEEVDPSSYRPISLLGSDLKVFTKILAGRLNECISSIIHQDQTGFISGRFSFFNVRRLLNIVYKKHEKHDRVAILALDANKAFDQVEWKYILAVIEEFGLGQTFTSWVEMLYLCPKASILTNNDSSPSFFLFRGTRQGCPLSPLLFALAMEPLALAIKSHPLITPVRLGGIEHQISLYADDVLLYLCDPEQSIPPLLKLIKDFGHLSGYTVNWAKSQYMPLYDSANLNFLNVLPFKVTDKIKYLGITVPRDFKMIYDLNYKIIFDNLKSNTETWRVLPLSLMGRINAIKMVILPRFLYLFQNLPIFLPKSFFKNLDSMIMPFIWGYKFHRISKKHLCKPRDIGGLALPCFQYYYWAANARVLTYWTNAYPDESHVCTPAWLVIEQNITAASLPSLLFAGRKPFGPIMKENPIVGNSLKIWYQIKKALALPETCIMAPIAYNHAFLPSLTDKVFQTWKARGIINLEKLYVDGIFASFSQLKLKFDLPASHFFRYLQLRSYVKANIECFEKYSHQNIFYSLLTIDPDSRGLVSRFVDHFQKMGIPSTQSLKEQWEEELGMEILDDFWAKSLQSIQSCSINTSYQLIQYKVLHRLHYSQTKLHSIYADVSPLCAKCKSQNGTLAHLFWSCPNLQNFWLQVFYCYATAYKISLSPDPLVAILGWSSAIEQHDDYCTIQAIQHGMVIAKKTILLVWNKETAPKYETWLSELLSTLHMEKIRYEREGKFAKFGKIWNPLLTYIDDQLDQTSNA</sequence>
<evidence type="ECO:0000259" key="1">
    <source>
        <dbReference type="PROSITE" id="PS50878"/>
    </source>
</evidence>
<reference evidence="2" key="3">
    <citation type="submission" date="2025-08" db="UniProtKB">
        <authorList>
            <consortium name="Ensembl"/>
        </authorList>
    </citation>
    <scope>IDENTIFICATION</scope>
</reference>